<gene>
    <name evidence="4" type="ORF">OLMES_5586</name>
</gene>
<dbReference type="Pfam" id="PF00534">
    <property type="entry name" value="Glycos_transf_1"/>
    <property type="match status" value="1"/>
</dbReference>
<sequence length="365" mass="41042">MLKIAHLTSAHQRYDTRIFLKMCSSLAQHGFDTSLIVADGNGDERKNNVQIYDVGAKGTKRIHRMTVTVRKVYTRAKALDADVYHLHDPELMFVAWKLKLSGKRVIFDAHEDLPKQLLGKAYLNAVSRVVLSKVFALTESLLCARLDAVVCATPSIGEKFKKINRQTLVINNYPILDELSTRKPWEQREDAICYVGCMDSYRGAKELVHSIGLTDAKLKFAGVFSDEALKNEVKTYTGWKQVIDYGFIDRKGVAELMSESKAGLVIFHAIPNHIDAQPNKMFEYMSAGLPIIVSNFPLWKQVVEENDCGICVDPLNANEIAQAIRTIIEHPEKSSAMGTNGQEAVVKKYNWGVESKKLTALYEEF</sequence>
<feature type="domain" description="Glycosyltransferase subfamily 4-like N-terminal" evidence="3">
    <location>
        <begin position="20"/>
        <end position="162"/>
    </location>
</feature>
<keyword evidence="5" id="KW-1185">Reference proteome</keyword>
<dbReference type="Pfam" id="PF13439">
    <property type="entry name" value="Glyco_transf_4"/>
    <property type="match status" value="1"/>
</dbReference>
<evidence type="ECO:0000256" key="1">
    <source>
        <dbReference type="ARBA" id="ARBA00022679"/>
    </source>
</evidence>
<dbReference type="GO" id="GO:0016757">
    <property type="term" value="F:glycosyltransferase activity"/>
    <property type="evidence" value="ECO:0007669"/>
    <property type="project" value="InterPro"/>
</dbReference>
<dbReference type="Gene3D" id="3.40.50.2000">
    <property type="entry name" value="Glycogen Phosphorylase B"/>
    <property type="match status" value="2"/>
</dbReference>
<feature type="domain" description="Glycosyl transferase family 1" evidence="2">
    <location>
        <begin position="183"/>
        <end position="343"/>
    </location>
</feature>
<evidence type="ECO:0000259" key="2">
    <source>
        <dbReference type="Pfam" id="PF00534"/>
    </source>
</evidence>
<dbReference type="PANTHER" id="PTHR46401">
    <property type="entry name" value="GLYCOSYLTRANSFERASE WBBK-RELATED"/>
    <property type="match status" value="1"/>
</dbReference>
<evidence type="ECO:0000313" key="4">
    <source>
        <dbReference type="EMBL" id="ARU59566.1"/>
    </source>
</evidence>
<evidence type="ECO:0000259" key="3">
    <source>
        <dbReference type="Pfam" id="PF13439"/>
    </source>
</evidence>
<dbReference type="InterPro" id="IPR028098">
    <property type="entry name" value="Glyco_trans_4-like_N"/>
</dbReference>
<evidence type="ECO:0000313" key="5">
    <source>
        <dbReference type="Proteomes" id="UP000196027"/>
    </source>
</evidence>
<reference evidence="4 5" key="1">
    <citation type="submission" date="2017-05" db="EMBL/GenBank/DDBJ databases">
        <title>Genomic insights into alkan degradation activity of Oleiphilus messinensis.</title>
        <authorList>
            <person name="Kozyavkin S.A."/>
            <person name="Slesarev A.I."/>
            <person name="Golyshin P.N."/>
            <person name="Korzhenkov A."/>
            <person name="Golyshina O.N."/>
            <person name="Toshchakov S.V."/>
        </authorList>
    </citation>
    <scope>NUCLEOTIDE SEQUENCE [LARGE SCALE GENOMIC DNA]</scope>
    <source>
        <strain evidence="4 5">ME102</strain>
    </source>
</reference>
<dbReference type="Proteomes" id="UP000196027">
    <property type="component" value="Chromosome"/>
</dbReference>
<name>A0A1Y0II86_9GAMM</name>
<keyword evidence="1 4" id="KW-0808">Transferase</keyword>
<dbReference type="PANTHER" id="PTHR46401:SF2">
    <property type="entry name" value="GLYCOSYLTRANSFERASE WBBK-RELATED"/>
    <property type="match status" value="1"/>
</dbReference>
<dbReference type="GO" id="GO:0009103">
    <property type="term" value="P:lipopolysaccharide biosynthetic process"/>
    <property type="evidence" value="ECO:0007669"/>
    <property type="project" value="TreeGrafter"/>
</dbReference>
<proteinExistence type="predicted"/>
<dbReference type="KEGG" id="ome:OLMES_5586"/>
<dbReference type="SUPFAM" id="SSF53756">
    <property type="entry name" value="UDP-Glycosyltransferase/glycogen phosphorylase"/>
    <property type="match status" value="1"/>
</dbReference>
<dbReference type="RefSeq" id="WP_087464229.1">
    <property type="nucleotide sequence ID" value="NZ_CP021425.1"/>
</dbReference>
<dbReference type="OrthoDB" id="9815351at2"/>
<dbReference type="InterPro" id="IPR001296">
    <property type="entry name" value="Glyco_trans_1"/>
</dbReference>
<protein>
    <submittedName>
        <fullName evidence="4">Glycosyltransferase</fullName>
    </submittedName>
</protein>
<accession>A0A1Y0II86</accession>
<dbReference type="AlphaFoldDB" id="A0A1Y0II86"/>
<organism evidence="4 5">
    <name type="scientific">Oleiphilus messinensis</name>
    <dbReference type="NCBI Taxonomy" id="141451"/>
    <lineage>
        <taxon>Bacteria</taxon>
        <taxon>Pseudomonadati</taxon>
        <taxon>Pseudomonadota</taxon>
        <taxon>Gammaproteobacteria</taxon>
        <taxon>Oceanospirillales</taxon>
        <taxon>Oleiphilaceae</taxon>
        <taxon>Oleiphilus</taxon>
    </lineage>
</organism>
<dbReference type="EMBL" id="CP021425">
    <property type="protein sequence ID" value="ARU59566.1"/>
    <property type="molecule type" value="Genomic_DNA"/>
</dbReference>